<evidence type="ECO:0000256" key="1">
    <source>
        <dbReference type="ARBA" id="ARBA00005871"/>
    </source>
</evidence>
<dbReference type="EMBL" id="JAEPQZ010000015">
    <property type="protein sequence ID" value="KAG2173182.1"/>
    <property type="molecule type" value="Genomic_DNA"/>
</dbReference>
<dbReference type="GO" id="GO:0005829">
    <property type="term" value="C:cytosol"/>
    <property type="evidence" value="ECO:0007669"/>
    <property type="project" value="TreeGrafter"/>
</dbReference>
<dbReference type="GO" id="GO:0047596">
    <property type="term" value="F:6-methylsalicylate decarboxylase activity"/>
    <property type="evidence" value="ECO:0007669"/>
    <property type="project" value="UniProtKB-EC"/>
</dbReference>
<dbReference type="InterPro" id="IPR006680">
    <property type="entry name" value="Amidohydro-rel"/>
</dbReference>
<comment type="similarity">
    <text evidence="1">Belongs to the metallo-dependent hydrolases superfamily. ACMSD family.</text>
</comment>
<comment type="caution">
    <text evidence="10">The sequence shown here is derived from an EMBL/GenBank/DDBJ whole genome shotgun (WGS) entry which is preliminary data.</text>
</comment>
<dbReference type="InterPro" id="IPR032466">
    <property type="entry name" value="Metal_Hydrolase"/>
</dbReference>
<dbReference type="Gene3D" id="3.20.20.140">
    <property type="entry name" value="Metal-dependent hydrolases"/>
    <property type="match status" value="1"/>
</dbReference>
<dbReference type="PANTHER" id="PTHR21240:SF29">
    <property type="entry name" value="AMIDOHYDROLASE-RELATED DOMAIN-CONTAINING PROTEIN"/>
    <property type="match status" value="1"/>
</dbReference>
<evidence type="ECO:0000259" key="9">
    <source>
        <dbReference type="Pfam" id="PF04909"/>
    </source>
</evidence>
<protein>
    <recommendedName>
        <fullName evidence="7">6-methylsalicylate decarboxylase</fullName>
        <ecNumber evidence="7">4.1.1.52</ecNumber>
    </recommendedName>
</protein>
<feature type="domain" description="Amidohydrolase-related" evidence="9">
    <location>
        <begin position="5"/>
        <end position="315"/>
    </location>
</feature>
<comment type="catalytic activity">
    <reaction evidence="6">
        <text>6-methylsalicylate + H(+) = 3-methylphenol + CO2</text>
        <dbReference type="Rhea" id="RHEA:23112"/>
        <dbReference type="ChEBI" id="CHEBI:15378"/>
        <dbReference type="ChEBI" id="CHEBI:16526"/>
        <dbReference type="ChEBI" id="CHEBI:17231"/>
        <dbReference type="ChEBI" id="CHEBI:36658"/>
        <dbReference type="EC" id="4.1.1.52"/>
    </reaction>
    <physiologicalReaction direction="left-to-right" evidence="6">
        <dbReference type="Rhea" id="RHEA:23113"/>
    </physiologicalReaction>
</comment>
<accession>A0A8H7U9B0</accession>
<sequence length="323" mass="35846">MANRIDTHFHIVPDFFAQAIEETGGDPSGWKTPSWSVEQAKDHMKTLGIKKAFTSITAPGTSIYITDTKKARDLARQCNEFAAKMRDDDPDKFGFFATLPPMIDVEGCLAEIDYAFNTLGADGVTVLTSYQKDGQGVYLGNELYYPIWEKLDVMKAVVFIHPTNSSVPQVNKHAAQPIFDFPQETTRTVGDLVLSGTKGKFPNMKMILSHAGGTIPFLAYRIMGVGSPSRSQQDVAKDFKSFWYDTALSTSKAQLLALLEIADPNRILFGSDIPYAPFEAVKVVTNGLDTFFAGDEEQQELLRKINYKNAQALFPNELGLHRL</sequence>
<keyword evidence="3 8" id="KW-0210">Decarboxylase</keyword>
<keyword evidence="2" id="KW-0479">Metal-binding</keyword>
<evidence type="ECO:0000313" key="10">
    <source>
        <dbReference type="EMBL" id="KAG2173182.1"/>
    </source>
</evidence>
<dbReference type="GO" id="GO:0019748">
    <property type="term" value="P:secondary metabolic process"/>
    <property type="evidence" value="ECO:0007669"/>
    <property type="project" value="TreeGrafter"/>
</dbReference>
<dbReference type="GO" id="GO:0046872">
    <property type="term" value="F:metal ion binding"/>
    <property type="evidence" value="ECO:0007669"/>
    <property type="project" value="UniProtKB-KW"/>
</dbReference>
<gene>
    <name evidence="10" type="ORF">INT43_004556</name>
</gene>
<dbReference type="AlphaFoldDB" id="A0A8H7U9B0"/>
<evidence type="ECO:0000313" key="11">
    <source>
        <dbReference type="Proteomes" id="UP000654370"/>
    </source>
</evidence>
<dbReference type="SUPFAM" id="SSF51556">
    <property type="entry name" value="Metallo-dependent hydrolases"/>
    <property type="match status" value="1"/>
</dbReference>
<name>A0A8H7U9B0_MORIS</name>
<proteinExistence type="inferred from homology"/>
<dbReference type="GO" id="GO:0016787">
    <property type="term" value="F:hydrolase activity"/>
    <property type="evidence" value="ECO:0007669"/>
    <property type="project" value="InterPro"/>
</dbReference>
<dbReference type="Pfam" id="PF04909">
    <property type="entry name" value="Amidohydro_2"/>
    <property type="match status" value="1"/>
</dbReference>
<dbReference type="Proteomes" id="UP000654370">
    <property type="component" value="Unassembled WGS sequence"/>
</dbReference>
<evidence type="ECO:0000256" key="6">
    <source>
        <dbReference type="ARBA" id="ARBA00036832"/>
    </source>
</evidence>
<keyword evidence="4" id="KW-0862">Zinc</keyword>
<dbReference type="InterPro" id="IPR032465">
    <property type="entry name" value="ACMSD"/>
</dbReference>
<keyword evidence="11" id="KW-1185">Reference proteome</keyword>
<evidence type="ECO:0000256" key="4">
    <source>
        <dbReference type="ARBA" id="ARBA00022833"/>
    </source>
</evidence>
<evidence type="ECO:0000256" key="3">
    <source>
        <dbReference type="ARBA" id="ARBA00022793"/>
    </source>
</evidence>
<evidence type="ECO:0000256" key="5">
    <source>
        <dbReference type="ARBA" id="ARBA00023239"/>
    </source>
</evidence>
<evidence type="ECO:0000256" key="2">
    <source>
        <dbReference type="ARBA" id="ARBA00022723"/>
    </source>
</evidence>
<dbReference type="EC" id="4.1.1.52" evidence="7"/>
<reference evidence="10" key="1">
    <citation type="submission" date="2020-12" db="EMBL/GenBank/DDBJ databases">
        <title>Metabolic potential, ecology and presence of endohyphal bacteria is reflected in genomic diversity of Mucoromycotina.</title>
        <authorList>
            <person name="Muszewska A."/>
            <person name="Okrasinska A."/>
            <person name="Steczkiewicz K."/>
            <person name="Drgas O."/>
            <person name="Orlowska M."/>
            <person name="Perlinska-Lenart U."/>
            <person name="Aleksandrzak-Piekarczyk T."/>
            <person name="Szatraj K."/>
            <person name="Zielenkiewicz U."/>
            <person name="Pilsyk S."/>
            <person name="Malc E."/>
            <person name="Mieczkowski P."/>
            <person name="Kruszewska J.S."/>
            <person name="Biernat P."/>
            <person name="Pawlowska J."/>
        </authorList>
    </citation>
    <scope>NUCLEOTIDE SEQUENCE</scope>
    <source>
        <strain evidence="10">WA0000067209</strain>
    </source>
</reference>
<dbReference type="OrthoDB" id="191270at2759"/>
<dbReference type="PANTHER" id="PTHR21240">
    <property type="entry name" value="2-AMINO-3-CARBOXYLMUCONATE-6-SEMIALDEHYDE DECARBOXYLASE"/>
    <property type="match status" value="1"/>
</dbReference>
<evidence type="ECO:0000256" key="7">
    <source>
        <dbReference type="ARBA" id="ARBA00038889"/>
    </source>
</evidence>
<evidence type="ECO:0000256" key="8">
    <source>
        <dbReference type="RuleBase" id="RU366045"/>
    </source>
</evidence>
<organism evidence="10 11">
    <name type="scientific">Mortierella isabellina</name>
    <name type="common">Filamentous fungus</name>
    <name type="synonym">Umbelopsis isabellina</name>
    <dbReference type="NCBI Taxonomy" id="91625"/>
    <lineage>
        <taxon>Eukaryota</taxon>
        <taxon>Fungi</taxon>
        <taxon>Fungi incertae sedis</taxon>
        <taxon>Mucoromycota</taxon>
        <taxon>Mucoromycotina</taxon>
        <taxon>Umbelopsidomycetes</taxon>
        <taxon>Umbelopsidales</taxon>
        <taxon>Umbelopsidaceae</taxon>
        <taxon>Umbelopsis</taxon>
    </lineage>
</organism>
<keyword evidence="5 8" id="KW-0456">Lyase</keyword>